<evidence type="ECO:0000259" key="9">
    <source>
        <dbReference type="Pfam" id="PF01850"/>
    </source>
</evidence>
<dbReference type="OrthoDB" id="5458135at2"/>
<evidence type="ECO:0000313" key="11">
    <source>
        <dbReference type="Proteomes" id="UP000192903"/>
    </source>
</evidence>
<evidence type="ECO:0000256" key="1">
    <source>
        <dbReference type="ARBA" id="ARBA00001946"/>
    </source>
</evidence>
<keyword evidence="3 8" id="KW-0540">Nuclease</keyword>
<keyword evidence="6 8" id="KW-0460">Magnesium</keyword>
<proteinExistence type="inferred from homology"/>
<keyword evidence="8" id="KW-0800">Toxin</keyword>
<sequence>MIVLDTNIVSELQGRQHSEHLLVWLSQYEVEALFLTTVVVAEMRYGLELLPQGRRQAELLKAFDTVQERFLGRILGFSIQAANYYGILRARRKRLGRPIEAKDAMIAAICLSHGATLATRNVKDFEGLDLRLVNPFEGA</sequence>
<dbReference type="InterPro" id="IPR029060">
    <property type="entry name" value="PIN-like_dom_sf"/>
</dbReference>
<organism evidence="10 11">
    <name type="scientific">Xaviernesmea oryzae</name>
    <dbReference type="NCBI Taxonomy" id="464029"/>
    <lineage>
        <taxon>Bacteria</taxon>
        <taxon>Pseudomonadati</taxon>
        <taxon>Pseudomonadota</taxon>
        <taxon>Alphaproteobacteria</taxon>
        <taxon>Hyphomicrobiales</taxon>
        <taxon>Rhizobiaceae</taxon>
        <taxon>Rhizobium/Agrobacterium group</taxon>
        <taxon>Xaviernesmea</taxon>
    </lineage>
</organism>
<comment type="cofactor">
    <cofactor evidence="1 8">
        <name>Mg(2+)</name>
        <dbReference type="ChEBI" id="CHEBI:18420"/>
    </cofactor>
</comment>
<evidence type="ECO:0000256" key="2">
    <source>
        <dbReference type="ARBA" id="ARBA00022649"/>
    </source>
</evidence>
<dbReference type="STRING" id="464029.SAMN02982989_1885"/>
<dbReference type="InterPro" id="IPR022907">
    <property type="entry name" value="VapC_family"/>
</dbReference>
<evidence type="ECO:0000256" key="3">
    <source>
        <dbReference type="ARBA" id="ARBA00022722"/>
    </source>
</evidence>
<feature type="binding site" evidence="8">
    <location>
        <position position="5"/>
    </location>
    <ligand>
        <name>Mg(2+)</name>
        <dbReference type="ChEBI" id="CHEBI:18420"/>
    </ligand>
</feature>
<evidence type="ECO:0000256" key="5">
    <source>
        <dbReference type="ARBA" id="ARBA00022801"/>
    </source>
</evidence>
<dbReference type="PANTHER" id="PTHR33653:SF1">
    <property type="entry name" value="RIBONUCLEASE VAPC2"/>
    <property type="match status" value="1"/>
</dbReference>
<dbReference type="GO" id="GO:0090729">
    <property type="term" value="F:toxin activity"/>
    <property type="evidence" value="ECO:0007669"/>
    <property type="project" value="UniProtKB-KW"/>
</dbReference>
<feature type="binding site" evidence="8">
    <location>
        <position position="103"/>
    </location>
    <ligand>
        <name>Mg(2+)</name>
        <dbReference type="ChEBI" id="CHEBI:18420"/>
    </ligand>
</feature>
<dbReference type="InterPro" id="IPR002716">
    <property type="entry name" value="PIN_dom"/>
</dbReference>
<accession>A0A1X7EVD7</accession>
<keyword evidence="5 8" id="KW-0378">Hydrolase</keyword>
<dbReference type="CDD" id="cd18731">
    <property type="entry name" value="PIN_NgFitB-like"/>
    <property type="match status" value="1"/>
</dbReference>
<dbReference type="RefSeq" id="WP_085422148.1">
    <property type="nucleotide sequence ID" value="NZ_FXAF01000006.1"/>
</dbReference>
<comment type="similarity">
    <text evidence="7 8">Belongs to the PINc/VapC protein family.</text>
</comment>
<dbReference type="Pfam" id="PF01850">
    <property type="entry name" value="PIN"/>
    <property type="match status" value="1"/>
</dbReference>
<dbReference type="Proteomes" id="UP000192903">
    <property type="component" value="Unassembled WGS sequence"/>
</dbReference>
<feature type="domain" description="PIN" evidence="9">
    <location>
        <begin position="2"/>
        <end position="121"/>
    </location>
</feature>
<keyword evidence="4 8" id="KW-0479">Metal-binding</keyword>
<gene>
    <name evidence="8" type="primary">vapC</name>
    <name evidence="10" type="ORF">SAMN02982989_1885</name>
</gene>
<dbReference type="GO" id="GO:0016787">
    <property type="term" value="F:hydrolase activity"/>
    <property type="evidence" value="ECO:0007669"/>
    <property type="project" value="UniProtKB-KW"/>
</dbReference>
<dbReference type="EMBL" id="FXAF01000006">
    <property type="protein sequence ID" value="SMF41045.1"/>
    <property type="molecule type" value="Genomic_DNA"/>
</dbReference>
<keyword evidence="11" id="KW-1185">Reference proteome</keyword>
<evidence type="ECO:0000256" key="8">
    <source>
        <dbReference type="HAMAP-Rule" id="MF_00265"/>
    </source>
</evidence>
<dbReference type="SUPFAM" id="SSF88723">
    <property type="entry name" value="PIN domain-like"/>
    <property type="match status" value="1"/>
</dbReference>
<evidence type="ECO:0000256" key="6">
    <source>
        <dbReference type="ARBA" id="ARBA00022842"/>
    </source>
</evidence>
<dbReference type="InterPro" id="IPR050556">
    <property type="entry name" value="Type_II_TA_system_RNase"/>
</dbReference>
<dbReference type="Gene3D" id="3.40.50.1010">
    <property type="entry name" value="5'-nuclease"/>
    <property type="match status" value="1"/>
</dbReference>
<dbReference type="EC" id="3.1.-.-" evidence="8"/>
<evidence type="ECO:0000256" key="4">
    <source>
        <dbReference type="ARBA" id="ARBA00022723"/>
    </source>
</evidence>
<keyword evidence="2 8" id="KW-1277">Toxin-antitoxin system</keyword>
<dbReference type="GO" id="GO:0004540">
    <property type="term" value="F:RNA nuclease activity"/>
    <property type="evidence" value="ECO:0007669"/>
    <property type="project" value="InterPro"/>
</dbReference>
<dbReference type="GO" id="GO:0000287">
    <property type="term" value="F:magnesium ion binding"/>
    <property type="evidence" value="ECO:0007669"/>
    <property type="project" value="UniProtKB-UniRule"/>
</dbReference>
<evidence type="ECO:0000256" key="7">
    <source>
        <dbReference type="ARBA" id="ARBA00038093"/>
    </source>
</evidence>
<reference evidence="11" key="1">
    <citation type="submission" date="2017-04" db="EMBL/GenBank/DDBJ databases">
        <authorList>
            <person name="Varghese N."/>
            <person name="Submissions S."/>
        </authorList>
    </citation>
    <scope>NUCLEOTIDE SEQUENCE [LARGE SCALE GENOMIC DNA]</scope>
    <source>
        <strain evidence="11">B4P</strain>
    </source>
</reference>
<dbReference type="HAMAP" id="MF_00265">
    <property type="entry name" value="VapC_Nob1"/>
    <property type="match status" value="1"/>
</dbReference>
<protein>
    <recommendedName>
        <fullName evidence="8">Ribonuclease VapC</fullName>
        <shortName evidence="8">RNase VapC</shortName>
        <ecNumber evidence="8">3.1.-.-</ecNumber>
    </recommendedName>
    <alternativeName>
        <fullName evidence="8">Toxin VapC</fullName>
    </alternativeName>
</protein>
<evidence type="ECO:0000313" key="10">
    <source>
        <dbReference type="EMBL" id="SMF41045.1"/>
    </source>
</evidence>
<name>A0A1X7EVD7_9HYPH</name>
<dbReference type="AlphaFoldDB" id="A0A1X7EVD7"/>
<comment type="function">
    <text evidence="8">Toxic component of a toxin-antitoxin (TA) system. An RNase.</text>
</comment>
<dbReference type="PANTHER" id="PTHR33653">
    <property type="entry name" value="RIBONUCLEASE VAPC2"/>
    <property type="match status" value="1"/>
</dbReference>